<dbReference type="EMBL" id="BGZJ01000002">
    <property type="protein sequence ID" value="GBO94648.1"/>
    <property type="molecule type" value="Genomic_DNA"/>
</dbReference>
<name>A0A388SED4_9BURK</name>
<keyword evidence="2" id="KW-1185">Reference proteome</keyword>
<dbReference type="RefSeq" id="WP_116270877.1">
    <property type="nucleotide sequence ID" value="NZ_BGZJ01000002.1"/>
</dbReference>
<gene>
    <name evidence="1" type="ORF">MESMUL_20020</name>
</gene>
<evidence type="ECO:0000313" key="1">
    <source>
        <dbReference type="EMBL" id="GBO94648.1"/>
    </source>
</evidence>
<sequence length="160" mass="18632">MQRTLRTNSRITPEIHAEAAAEIHAYFCGNLSTFRQELLDDATNAKFLKSVEDAETLFELGDDPDEEELKDLGQFRDFSSKWVRTALIPTVIDHLNEVFCRKGFEGFRRRGRSDWIYFGEKPDTLFWTVRAKESAAPTNRFPRYPDALRDLLPEIFPEQN</sequence>
<proteinExistence type="predicted"/>
<comment type="caution">
    <text evidence="1">The sequence shown here is derived from an EMBL/GenBank/DDBJ whole genome shotgun (WGS) entry which is preliminary data.</text>
</comment>
<protein>
    <submittedName>
        <fullName evidence="1">Uncharacterized protein</fullName>
    </submittedName>
</protein>
<accession>A0A388SED4</accession>
<reference evidence="1 2" key="1">
    <citation type="journal article" date="2018" name="Int. J. Syst. Evol. Microbiol.">
        <title>Mesosutterella multiformis gen. nov., sp. nov., a member of the family Sutterellaceae and Sutterella megalosphaeroides sp. nov., isolated from human faeces.</title>
        <authorList>
            <person name="Sakamoto M."/>
            <person name="Ikeyama N."/>
            <person name="Kunihiro T."/>
            <person name="Iino T."/>
            <person name="Yuki M."/>
            <person name="Ohkuma M."/>
        </authorList>
    </citation>
    <scope>NUCLEOTIDE SEQUENCE [LARGE SCALE GENOMIC DNA]</scope>
    <source>
        <strain evidence="1 2">4NBBH2</strain>
    </source>
</reference>
<dbReference type="AlphaFoldDB" id="A0A388SED4"/>
<organism evidence="1 2">
    <name type="scientific">Mesosutterella multiformis</name>
    <dbReference type="NCBI Taxonomy" id="2259133"/>
    <lineage>
        <taxon>Bacteria</taxon>
        <taxon>Pseudomonadati</taxon>
        <taxon>Pseudomonadota</taxon>
        <taxon>Betaproteobacteria</taxon>
        <taxon>Burkholderiales</taxon>
        <taxon>Sutterellaceae</taxon>
        <taxon>Mesosutterella</taxon>
    </lineage>
</organism>
<accession>A0A401LHW9</accession>
<evidence type="ECO:0000313" key="2">
    <source>
        <dbReference type="Proteomes" id="UP000266091"/>
    </source>
</evidence>
<dbReference type="Proteomes" id="UP000266091">
    <property type="component" value="Unassembled WGS sequence"/>
</dbReference>